<evidence type="ECO:0000256" key="10">
    <source>
        <dbReference type="ARBA" id="ARBA00023049"/>
    </source>
</evidence>
<dbReference type="SUPFAM" id="SSF55486">
    <property type="entry name" value="Metalloproteases ('zincins'), catalytic domain"/>
    <property type="match status" value="1"/>
</dbReference>
<dbReference type="SUPFAM" id="SSF63737">
    <property type="entry name" value="Leukotriene A4 hydrolase N-terminal domain"/>
    <property type="match status" value="1"/>
</dbReference>
<evidence type="ECO:0000256" key="9">
    <source>
        <dbReference type="ARBA" id="ARBA00022833"/>
    </source>
</evidence>
<dbReference type="EC" id="3.4.11.2" evidence="4"/>
<dbReference type="GO" id="GO:0006508">
    <property type="term" value="P:proteolysis"/>
    <property type="evidence" value="ECO:0007669"/>
    <property type="project" value="UniProtKB-KW"/>
</dbReference>
<dbReference type="KEGG" id="shun:DWB77_01473"/>
<keyword evidence="15" id="KW-0031">Aminopeptidase</keyword>
<comment type="similarity">
    <text evidence="3">Belongs to the peptidase M1 family.</text>
</comment>
<dbReference type="RefSeq" id="WP_120720477.1">
    <property type="nucleotide sequence ID" value="NZ_CP032698.1"/>
</dbReference>
<evidence type="ECO:0000313" key="15">
    <source>
        <dbReference type="EMBL" id="AYG79360.1"/>
    </source>
</evidence>
<dbReference type="EMBL" id="CP032698">
    <property type="protein sequence ID" value="AYG79360.1"/>
    <property type="molecule type" value="Genomic_DNA"/>
</dbReference>
<evidence type="ECO:0000256" key="12">
    <source>
        <dbReference type="ARBA" id="ARBA00031533"/>
    </source>
</evidence>
<organism evidence="15 16">
    <name type="scientific">Streptomyces hundungensis</name>
    <dbReference type="NCBI Taxonomy" id="1077946"/>
    <lineage>
        <taxon>Bacteria</taxon>
        <taxon>Bacillati</taxon>
        <taxon>Actinomycetota</taxon>
        <taxon>Actinomycetes</taxon>
        <taxon>Kitasatosporales</taxon>
        <taxon>Streptomycetaceae</taxon>
        <taxon>Streptomyces</taxon>
    </lineage>
</organism>
<evidence type="ECO:0000313" key="16">
    <source>
        <dbReference type="Proteomes" id="UP000271554"/>
    </source>
</evidence>
<dbReference type="InterPro" id="IPR045357">
    <property type="entry name" value="Aminopeptidase_N-like_N"/>
</dbReference>
<dbReference type="GO" id="GO:0008270">
    <property type="term" value="F:zinc ion binding"/>
    <property type="evidence" value="ECO:0007669"/>
    <property type="project" value="InterPro"/>
</dbReference>
<dbReference type="CDD" id="cd09603">
    <property type="entry name" value="M1_APN_like"/>
    <property type="match status" value="1"/>
</dbReference>
<dbReference type="InterPro" id="IPR042097">
    <property type="entry name" value="Aminopeptidase_N-like_N_sf"/>
</dbReference>
<evidence type="ECO:0000256" key="4">
    <source>
        <dbReference type="ARBA" id="ARBA00012564"/>
    </source>
</evidence>
<dbReference type="AlphaFoldDB" id="A0A387HEJ6"/>
<feature type="domain" description="Aminopeptidase N-like N-terminal" evidence="14">
    <location>
        <begin position="47"/>
        <end position="220"/>
    </location>
</feature>
<evidence type="ECO:0000256" key="1">
    <source>
        <dbReference type="ARBA" id="ARBA00000098"/>
    </source>
</evidence>
<dbReference type="Pfam" id="PF17900">
    <property type="entry name" value="Peptidase_M1_N"/>
    <property type="match status" value="1"/>
</dbReference>
<comment type="catalytic activity">
    <reaction evidence="1">
        <text>Release of an N-terminal amino acid, Xaa-|-Yaa- from a peptide, amide or arylamide. Xaa is preferably Ala, but may be most amino acids including Pro (slow action). When a terminal hydrophobic residue is followed by a prolyl residue, the two may be released as an intact Xaa-Pro dipeptide.</text>
        <dbReference type="EC" id="3.4.11.2"/>
    </reaction>
</comment>
<evidence type="ECO:0000256" key="11">
    <source>
        <dbReference type="ARBA" id="ARBA00029811"/>
    </source>
</evidence>
<keyword evidence="8 15" id="KW-0378">Hydrolase</keyword>
<evidence type="ECO:0000256" key="3">
    <source>
        <dbReference type="ARBA" id="ARBA00010136"/>
    </source>
</evidence>
<keyword evidence="10" id="KW-0482">Metalloprotease</keyword>
<dbReference type="GO" id="GO:0016285">
    <property type="term" value="F:alanyl aminopeptidase activity"/>
    <property type="evidence" value="ECO:0007669"/>
    <property type="project" value="UniProtKB-EC"/>
</dbReference>
<keyword evidence="16" id="KW-1185">Reference proteome</keyword>
<name>A0A387HEJ6_9ACTN</name>
<evidence type="ECO:0000256" key="2">
    <source>
        <dbReference type="ARBA" id="ARBA00001947"/>
    </source>
</evidence>
<dbReference type="Gene3D" id="2.60.40.1730">
    <property type="entry name" value="tricorn interacting facor f3 domain"/>
    <property type="match status" value="1"/>
</dbReference>
<proteinExistence type="inferred from homology"/>
<dbReference type="Proteomes" id="UP000271554">
    <property type="component" value="Chromosome"/>
</dbReference>
<dbReference type="Gene3D" id="1.10.390.10">
    <property type="entry name" value="Neutral Protease Domain 2"/>
    <property type="match status" value="1"/>
</dbReference>
<evidence type="ECO:0000259" key="14">
    <source>
        <dbReference type="Pfam" id="PF17900"/>
    </source>
</evidence>
<protein>
    <recommendedName>
        <fullName evidence="5">Aminopeptidase N</fullName>
        <ecNumber evidence="4">3.4.11.2</ecNumber>
    </recommendedName>
    <alternativeName>
        <fullName evidence="11">Alanine aminopeptidase</fullName>
    </alternativeName>
    <alternativeName>
        <fullName evidence="12">Lysyl aminopeptidase</fullName>
    </alternativeName>
</protein>
<dbReference type="Pfam" id="PF01433">
    <property type="entry name" value="Peptidase_M1"/>
    <property type="match status" value="1"/>
</dbReference>
<reference evidence="15 16" key="1">
    <citation type="submission" date="2018-10" db="EMBL/GenBank/DDBJ databases">
        <title>Relationship between Morphology and Antimicrobial Activity in Streptomyces.</title>
        <authorList>
            <person name="Kang H.J."/>
            <person name="Kim S.B."/>
        </authorList>
    </citation>
    <scope>NUCLEOTIDE SEQUENCE [LARGE SCALE GENOMIC DNA]</scope>
    <source>
        <strain evidence="15 16">BH38</strain>
    </source>
</reference>
<dbReference type="PANTHER" id="PTHR11533">
    <property type="entry name" value="PROTEASE M1 ZINC METALLOPROTEASE"/>
    <property type="match status" value="1"/>
</dbReference>
<dbReference type="InterPro" id="IPR027268">
    <property type="entry name" value="Peptidase_M4/M1_CTD_sf"/>
</dbReference>
<dbReference type="InterPro" id="IPR001930">
    <property type="entry name" value="Peptidase_M1"/>
</dbReference>
<dbReference type="GO" id="GO:0008237">
    <property type="term" value="F:metallopeptidase activity"/>
    <property type="evidence" value="ECO:0007669"/>
    <property type="project" value="UniProtKB-KW"/>
</dbReference>
<evidence type="ECO:0000256" key="8">
    <source>
        <dbReference type="ARBA" id="ARBA00022801"/>
    </source>
</evidence>
<dbReference type="OrthoDB" id="100605at2"/>
<keyword evidence="7" id="KW-0479">Metal-binding</keyword>
<evidence type="ECO:0000256" key="6">
    <source>
        <dbReference type="ARBA" id="ARBA00022670"/>
    </source>
</evidence>
<evidence type="ECO:0000256" key="5">
    <source>
        <dbReference type="ARBA" id="ARBA00015611"/>
    </source>
</evidence>
<gene>
    <name evidence="15" type="primary">pepN_3</name>
    <name evidence="15" type="ORF">DWB77_01473</name>
</gene>
<evidence type="ECO:0000259" key="13">
    <source>
        <dbReference type="Pfam" id="PF01433"/>
    </source>
</evidence>
<keyword evidence="9" id="KW-0862">Zinc</keyword>
<evidence type="ECO:0000256" key="7">
    <source>
        <dbReference type="ARBA" id="ARBA00022723"/>
    </source>
</evidence>
<dbReference type="InterPro" id="IPR050344">
    <property type="entry name" value="Peptidase_M1_aminopeptidases"/>
</dbReference>
<feature type="domain" description="Peptidase M1 membrane alanine aminopeptidase" evidence="13">
    <location>
        <begin position="264"/>
        <end position="457"/>
    </location>
</feature>
<keyword evidence="6" id="KW-0645">Protease</keyword>
<comment type="cofactor">
    <cofactor evidence="2">
        <name>Zn(2+)</name>
        <dbReference type="ChEBI" id="CHEBI:29105"/>
    </cofactor>
</comment>
<dbReference type="PRINTS" id="PR00756">
    <property type="entry name" value="ALADIPTASE"/>
</dbReference>
<sequence>MIRCSRRSLVRVAALSALGTISVTQDETAARRDRYFPQHGSYGHDTLAYDLRISYDSASGRLDGTALIQAVALRPLERIELDLSKLSVQSAHVDGRAARIRQRQGKLYVTPSQVLPPGAVFTAKVRYAGRPGPIRSPFGSIGWDHTGDSHDGTLVASQPLGAPSWFPCNDRPDDKAAYTFRVTVPRDRQALANGTLTECRSEGATDVWTYHHPGPMATYLAALYTGRFQHDSALAPGPPGAAAIPVHNAYPSRIAEAARYDLGRQPDMLRHFSELFGPYPFEAYGAVVVDADLSAPVENQTRSVFGRNHIDGRRGWETLVAHELAHQWFGNSVGIREWRHIWLNEGFATYAEWLWSEHIGEDGADEIARREWQSLARRGQNLRLAEPGPRRIFDDRLYTRGACTLHALRLTLGDERFFAVLRGWHAARRGRIGDTTAFIAHAETTSQESLRPLLHAWLYDKKLPDLPTRIAD</sequence>
<accession>A0A387HEJ6</accession>
<dbReference type="InterPro" id="IPR014782">
    <property type="entry name" value="Peptidase_M1_dom"/>
</dbReference>